<dbReference type="Pfam" id="PF03717">
    <property type="entry name" value="PBP_dimer"/>
    <property type="match status" value="1"/>
</dbReference>
<feature type="transmembrane region" description="Helical" evidence="5">
    <location>
        <begin position="12"/>
        <end position="33"/>
    </location>
</feature>
<dbReference type="PANTHER" id="PTHR30627">
    <property type="entry name" value="PEPTIDOGLYCAN D,D-TRANSPEPTIDASE"/>
    <property type="match status" value="1"/>
</dbReference>
<evidence type="ECO:0000256" key="3">
    <source>
        <dbReference type="ARBA" id="ARBA00023136"/>
    </source>
</evidence>
<feature type="domain" description="PASTA" evidence="6">
    <location>
        <begin position="646"/>
        <end position="706"/>
    </location>
</feature>
<dbReference type="InterPro" id="IPR001460">
    <property type="entry name" value="PCN-bd_Tpept"/>
</dbReference>
<dbReference type="SMART" id="SM00740">
    <property type="entry name" value="PASTA"/>
    <property type="match status" value="2"/>
</dbReference>
<comment type="subcellular location">
    <subcellularLocation>
        <location evidence="1">Membrane</location>
    </subcellularLocation>
</comment>
<gene>
    <name evidence="7" type="ORF">L2716_04640</name>
</gene>
<dbReference type="Pfam" id="PF00905">
    <property type="entry name" value="Transpeptidase"/>
    <property type="match status" value="1"/>
</dbReference>
<evidence type="ECO:0000256" key="1">
    <source>
        <dbReference type="ARBA" id="ARBA00004370"/>
    </source>
</evidence>
<feature type="region of interest" description="Disordered" evidence="4">
    <location>
        <begin position="705"/>
        <end position="727"/>
    </location>
</feature>
<dbReference type="PROSITE" id="PS51178">
    <property type="entry name" value="PASTA"/>
    <property type="match status" value="1"/>
</dbReference>
<sequence length="727" mass="80672">MIEKKNSNINKGAVILSLIFVLLFFLLIGRYFYLGWTGKAEGVDLEKWAEKKWTKSDRLDANRGTIYDRNGKAIAEDIPSYTVIAILNEDYSNHIEDPAEAASKLAPILNMSESRLRDLMSRDAFQVELGPGGNKISHSKMEEIKALEIKGIDFNRETKRHYPNQDFASHIIGFATNDEDGNRKGAMGLEKALDKYLQEQDGMLKYQSDGEGLKLPDPKEVIKEPKHGASVYLTIDEKIQLFLEKAMNNVDEEYHPKRMIGIVADPKTGQILAMSNRPSFNPNVRDITNYTNYAVSSAFEPGSTMKIFTLATAIEEGVYNGNAEYQSGVYKTKYEKYRDHNSGRGWGKISYNEGVRKSSNVAFAKIAKEQLGFEKLYEYINERWEFDEKTGINIPGEGKPIIQDRYESDKITTAFGQGSAITPIQQIQAATAIANGGKMMKPYVIEKMVDPSTKKAIQNAKPTVVGEPISSDTAKEVRDLLRTVVTEGTGKNYDIDGYDVAGKTGTAQLWAKEDGVSSWDNYMFSFLGMAPADDPKLLVYVAIDRPDLEDGRESGSVPVSKVFNPVMKGGLQYLNINPEESSEKSEASIKGVEVADLVGESSISTKRDLEEKGLNVHVFGQGDQIISQAPYAGTKLLKGERVFLKTKGKVKMPDLTGMSRSEVLRLAKALDLKTPEFTGNGYVSLQSLAKGATVKEGAPLVVELKSPQELKEMEDVPQSDKKEKKNN</sequence>
<dbReference type="SUPFAM" id="SSF56519">
    <property type="entry name" value="Penicillin binding protein dimerisation domain"/>
    <property type="match status" value="1"/>
</dbReference>
<keyword evidence="8" id="KW-1185">Reference proteome</keyword>
<dbReference type="CDD" id="cd06576">
    <property type="entry name" value="PASTA_Pbp2x-like_1"/>
    <property type="match status" value="1"/>
</dbReference>
<protein>
    <submittedName>
        <fullName evidence="7">PASTA domain-containing protein</fullName>
    </submittedName>
</protein>
<comment type="similarity">
    <text evidence="2">Belongs to the transpeptidase family.</text>
</comment>
<dbReference type="PANTHER" id="PTHR30627:SF26">
    <property type="entry name" value="PENICILLIN-BINDING PROTEIN 2B"/>
    <property type="match status" value="1"/>
</dbReference>
<dbReference type="InterPro" id="IPR005311">
    <property type="entry name" value="PBP_dimer"/>
</dbReference>
<dbReference type="Gene3D" id="3.90.1310.10">
    <property type="entry name" value="Penicillin-binding protein 2a (Domain 2)"/>
    <property type="match status" value="1"/>
</dbReference>
<feature type="compositionally biased region" description="Basic and acidic residues" evidence="4">
    <location>
        <begin position="706"/>
        <end position="727"/>
    </location>
</feature>
<name>A0ABS9GW18_9BACL</name>
<dbReference type="Gene3D" id="3.40.710.10">
    <property type="entry name" value="DD-peptidase/beta-lactamase superfamily"/>
    <property type="match status" value="1"/>
</dbReference>
<evidence type="ECO:0000256" key="4">
    <source>
        <dbReference type="SAM" id="MobiDB-lite"/>
    </source>
</evidence>
<dbReference type="InterPro" id="IPR012338">
    <property type="entry name" value="Beta-lactam/transpept-like"/>
</dbReference>
<reference evidence="7 8" key="1">
    <citation type="submission" date="2022-01" db="EMBL/GenBank/DDBJ databases">
        <title>Alkalihalobacillus sp. EGI L200015, a novel bacterium isolated from a salt lake sediment.</title>
        <authorList>
            <person name="Gao L."/>
            <person name="Fang B.-Z."/>
            <person name="Li W.-J."/>
        </authorList>
    </citation>
    <scope>NUCLEOTIDE SEQUENCE [LARGE SCALE GENOMIC DNA]</scope>
    <source>
        <strain evidence="7 8">KCTC 12718</strain>
    </source>
</reference>
<accession>A0ABS9GW18</accession>
<dbReference type="SUPFAM" id="SSF54184">
    <property type="entry name" value="Penicillin-binding protein 2x (pbp-2x), c-terminal domain"/>
    <property type="match status" value="2"/>
</dbReference>
<dbReference type="Gene3D" id="3.30.450.330">
    <property type="match status" value="1"/>
</dbReference>
<evidence type="ECO:0000256" key="2">
    <source>
        <dbReference type="ARBA" id="ARBA00007171"/>
    </source>
</evidence>
<dbReference type="RefSeq" id="WP_236332247.1">
    <property type="nucleotide sequence ID" value="NZ_JAKIJS010000001.1"/>
</dbReference>
<evidence type="ECO:0000313" key="7">
    <source>
        <dbReference type="EMBL" id="MCF6137008.1"/>
    </source>
</evidence>
<dbReference type="Gene3D" id="2.20.70.70">
    <property type="match status" value="1"/>
</dbReference>
<keyword evidence="5" id="KW-0812">Transmembrane</keyword>
<proteinExistence type="inferred from homology"/>
<evidence type="ECO:0000313" key="8">
    <source>
        <dbReference type="Proteomes" id="UP001649381"/>
    </source>
</evidence>
<comment type="caution">
    <text evidence="7">The sequence shown here is derived from an EMBL/GenBank/DDBJ whole genome shotgun (WGS) entry which is preliminary data.</text>
</comment>
<dbReference type="Pfam" id="PF03793">
    <property type="entry name" value="PASTA"/>
    <property type="match status" value="2"/>
</dbReference>
<evidence type="ECO:0000259" key="6">
    <source>
        <dbReference type="PROSITE" id="PS51178"/>
    </source>
</evidence>
<dbReference type="InterPro" id="IPR036138">
    <property type="entry name" value="PBP_dimer_sf"/>
</dbReference>
<dbReference type="InterPro" id="IPR005543">
    <property type="entry name" value="PASTA_dom"/>
</dbReference>
<dbReference type="SUPFAM" id="SSF56601">
    <property type="entry name" value="beta-lactamase/transpeptidase-like"/>
    <property type="match status" value="1"/>
</dbReference>
<keyword evidence="3 5" id="KW-0472">Membrane</keyword>
<dbReference type="InterPro" id="IPR050515">
    <property type="entry name" value="Beta-lactam/transpept"/>
</dbReference>
<keyword evidence="5" id="KW-1133">Transmembrane helix</keyword>
<dbReference type="Proteomes" id="UP001649381">
    <property type="component" value="Unassembled WGS sequence"/>
</dbReference>
<dbReference type="Gene3D" id="3.30.70.2110">
    <property type="match status" value="1"/>
</dbReference>
<organism evidence="7 8">
    <name type="scientific">Pseudalkalibacillus berkeleyi</name>
    <dbReference type="NCBI Taxonomy" id="1069813"/>
    <lineage>
        <taxon>Bacteria</taxon>
        <taxon>Bacillati</taxon>
        <taxon>Bacillota</taxon>
        <taxon>Bacilli</taxon>
        <taxon>Bacillales</taxon>
        <taxon>Fictibacillaceae</taxon>
        <taxon>Pseudalkalibacillus</taxon>
    </lineage>
</organism>
<dbReference type="CDD" id="cd06575">
    <property type="entry name" value="PASTA_Pbp2x-like_2"/>
    <property type="match status" value="1"/>
</dbReference>
<evidence type="ECO:0000256" key="5">
    <source>
        <dbReference type="SAM" id="Phobius"/>
    </source>
</evidence>
<dbReference type="EMBL" id="JAKIJS010000001">
    <property type="protein sequence ID" value="MCF6137008.1"/>
    <property type="molecule type" value="Genomic_DNA"/>
</dbReference>